<evidence type="ECO:0000313" key="1">
    <source>
        <dbReference type="EMBL" id="KAJ8001246.1"/>
    </source>
</evidence>
<dbReference type="Proteomes" id="UP001157502">
    <property type="component" value="Chromosome 15"/>
</dbReference>
<comment type="caution">
    <text evidence="1">The sequence shown here is derived from an EMBL/GenBank/DDBJ whole genome shotgun (WGS) entry which is preliminary data.</text>
</comment>
<gene>
    <name evidence="1" type="ORF">DPEC_G00192340</name>
</gene>
<protein>
    <submittedName>
        <fullName evidence="1">Uncharacterized protein</fullName>
    </submittedName>
</protein>
<organism evidence="1 2">
    <name type="scientific">Dallia pectoralis</name>
    <name type="common">Alaska blackfish</name>
    <dbReference type="NCBI Taxonomy" id="75939"/>
    <lineage>
        <taxon>Eukaryota</taxon>
        <taxon>Metazoa</taxon>
        <taxon>Chordata</taxon>
        <taxon>Craniata</taxon>
        <taxon>Vertebrata</taxon>
        <taxon>Euteleostomi</taxon>
        <taxon>Actinopterygii</taxon>
        <taxon>Neopterygii</taxon>
        <taxon>Teleostei</taxon>
        <taxon>Protacanthopterygii</taxon>
        <taxon>Esociformes</taxon>
        <taxon>Umbridae</taxon>
        <taxon>Dallia</taxon>
    </lineage>
</organism>
<dbReference type="EMBL" id="CM055742">
    <property type="protein sequence ID" value="KAJ8001246.1"/>
    <property type="molecule type" value="Genomic_DNA"/>
</dbReference>
<sequence length="63" mass="6627">MDLFGSFRKGCDGLVPKSDDNASSLYPACPAVASLPHSQKKGQHPIWLGPSSSKSLEVVEVGV</sequence>
<reference evidence="1" key="1">
    <citation type="submission" date="2021-05" db="EMBL/GenBank/DDBJ databases">
        <authorList>
            <person name="Pan Q."/>
            <person name="Jouanno E."/>
            <person name="Zahm M."/>
            <person name="Klopp C."/>
            <person name="Cabau C."/>
            <person name="Louis A."/>
            <person name="Berthelot C."/>
            <person name="Parey E."/>
            <person name="Roest Crollius H."/>
            <person name="Montfort J."/>
            <person name="Robinson-Rechavi M."/>
            <person name="Bouchez O."/>
            <person name="Lampietro C."/>
            <person name="Lopez Roques C."/>
            <person name="Donnadieu C."/>
            <person name="Postlethwait J."/>
            <person name="Bobe J."/>
            <person name="Dillon D."/>
            <person name="Chandos A."/>
            <person name="von Hippel F."/>
            <person name="Guiguen Y."/>
        </authorList>
    </citation>
    <scope>NUCLEOTIDE SEQUENCE</scope>
    <source>
        <strain evidence="1">YG-Jan2019</strain>
    </source>
</reference>
<name>A0ACC2GC76_DALPE</name>
<accession>A0ACC2GC76</accession>
<keyword evidence="2" id="KW-1185">Reference proteome</keyword>
<evidence type="ECO:0000313" key="2">
    <source>
        <dbReference type="Proteomes" id="UP001157502"/>
    </source>
</evidence>
<proteinExistence type="predicted"/>